<dbReference type="InterPro" id="IPR001763">
    <property type="entry name" value="Rhodanese-like_dom"/>
</dbReference>
<comment type="caution">
    <text evidence="2">The sequence shown here is derived from an EMBL/GenBank/DDBJ whole genome shotgun (WGS) entry which is preliminary data.</text>
</comment>
<dbReference type="Gene3D" id="3.40.250.10">
    <property type="entry name" value="Rhodanese-like domain"/>
    <property type="match status" value="1"/>
</dbReference>
<gene>
    <name evidence="2" type="ORF">BSTOLATCC_MIC18524</name>
</gene>
<feature type="domain" description="Rhodanese" evidence="1">
    <location>
        <begin position="16"/>
        <end position="110"/>
    </location>
</feature>
<dbReference type="InterPro" id="IPR036873">
    <property type="entry name" value="Rhodanese-like_dom_sf"/>
</dbReference>
<dbReference type="Pfam" id="PF00581">
    <property type="entry name" value="Rhodanese"/>
    <property type="match status" value="1"/>
</dbReference>
<dbReference type="Proteomes" id="UP001162131">
    <property type="component" value="Unassembled WGS sequence"/>
</dbReference>
<sequence length="261" mass="29537">MHKIFITTSQLAETIKSHEIQLIHCAKFIDTTPIHIPNSYLLRYSSDTEDFVSTFKKLAFAEEIPIIIYDDGNLESVSKIWYCLRSIGKLPLILDGGIKKWVKEYGPVVNSVANLPLLTNDSEHEINEDYYKLPEEVADKQDEIQFIETSSDYLKILDSENTIKPINELEEFFSAKGVKLSNEKLLLLKGDFAYLCAIALTVIGLKNLAIEVSPAASRRSSASTRFYSIDDTTKIFEINKASATVEEDLYSDSHCCRCITF</sequence>
<dbReference type="EMBL" id="CAJZBQ010000018">
    <property type="protein sequence ID" value="CAG9317271.1"/>
    <property type="molecule type" value="Genomic_DNA"/>
</dbReference>
<protein>
    <recommendedName>
        <fullName evidence="1">Rhodanese domain-containing protein</fullName>
    </recommendedName>
</protein>
<evidence type="ECO:0000259" key="1">
    <source>
        <dbReference type="PROSITE" id="PS50206"/>
    </source>
</evidence>
<organism evidence="2 3">
    <name type="scientific">Blepharisma stoltei</name>
    <dbReference type="NCBI Taxonomy" id="1481888"/>
    <lineage>
        <taxon>Eukaryota</taxon>
        <taxon>Sar</taxon>
        <taxon>Alveolata</taxon>
        <taxon>Ciliophora</taxon>
        <taxon>Postciliodesmatophora</taxon>
        <taxon>Heterotrichea</taxon>
        <taxon>Heterotrichida</taxon>
        <taxon>Blepharismidae</taxon>
        <taxon>Blepharisma</taxon>
    </lineage>
</organism>
<evidence type="ECO:0000313" key="3">
    <source>
        <dbReference type="Proteomes" id="UP001162131"/>
    </source>
</evidence>
<dbReference type="PROSITE" id="PS50206">
    <property type="entry name" value="RHODANESE_3"/>
    <property type="match status" value="1"/>
</dbReference>
<reference evidence="2" key="1">
    <citation type="submission" date="2021-09" db="EMBL/GenBank/DDBJ databases">
        <authorList>
            <consortium name="AG Swart"/>
            <person name="Singh M."/>
            <person name="Singh A."/>
            <person name="Seah K."/>
            <person name="Emmerich C."/>
        </authorList>
    </citation>
    <scope>NUCLEOTIDE SEQUENCE</scope>
    <source>
        <strain evidence="2">ATCC30299</strain>
    </source>
</reference>
<keyword evidence="3" id="KW-1185">Reference proteome</keyword>
<dbReference type="SUPFAM" id="SSF52821">
    <property type="entry name" value="Rhodanese/Cell cycle control phosphatase"/>
    <property type="match status" value="1"/>
</dbReference>
<accession>A0AAU9IR29</accession>
<dbReference type="AlphaFoldDB" id="A0AAU9IR29"/>
<evidence type="ECO:0000313" key="2">
    <source>
        <dbReference type="EMBL" id="CAG9317271.1"/>
    </source>
</evidence>
<proteinExistence type="predicted"/>
<name>A0AAU9IR29_9CILI</name>